<dbReference type="AlphaFoldDB" id="A0A409WPE8"/>
<evidence type="ECO:0000313" key="1">
    <source>
        <dbReference type="EMBL" id="PPQ80370.1"/>
    </source>
</evidence>
<dbReference type="Proteomes" id="UP000283269">
    <property type="component" value="Unassembled WGS sequence"/>
</dbReference>
<dbReference type="EMBL" id="NHYD01003335">
    <property type="protein sequence ID" value="PPQ80370.1"/>
    <property type="molecule type" value="Genomic_DNA"/>
</dbReference>
<reference evidence="1 2" key="1">
    <citation type="journal article" date="2018" name="Evol. Lett.">
        <title>Horizontal gene cluster transfer increased hallucinogenic mushroom diversity.</title>
        <authorList>
            <person name="Reynolds H.T."/>
            <person name="Vijayakumar V."/>
            <person name="Gluck-Thaler E."/>
            <person name="Korotkin H.B."/>
            <person name="Matheny P.B."/>
            <person name="Slot J.C."/>
        </authorList>
    </citation>
    <scope>NUCLEOTIDE SEQUENCE [LARGE SCALE GENOMIC DNA]</scope>
    <source>
        <strain evidence="1 2">2631</strain>
    </source>
</reference>
<accession>A0A409WPE8</accession>
<dbReference type="InParanoid" id="A0A409WPE8"/>
<organism evidence="1 2">
    <name type="scientific">Psilocybe cyanescens</name>
    <dbReference type="NCBI Taxonomy" id="93625"/>
    <lineage>
        <taxon>Eukaryota</taxon>
        <taxon>Fungi</taxon>
        <taxon>Dikarya</taxon>
        <taxon>Basidiomycota</taxon>
        <taxon>Agaricomycotina</taxon>
        <taxon>Agaricomycetes</taxon>
        <taxon>Agaricomycetidae</taxon>
        <taxon>Agaricales</taxon>
        <taxon>Agaricineae</taxon>
        <taxon>Strophariaceae</taxon>
        <taxon>Psilocybe</taxon>
    </lineage>
</organism>
<name>A0A409WPE8_PSICY</name>
<comment type="caution">
    <text evidence="1">The sequence shown here is derived from an EMBL/GenBank/DDBJ whole genome shotgun (WGS) entry which is preliminary data.</text>
</comment>
<sequence length="99" mass="11177">MTRMQTVRGQTSPGHHETLFECHFREQVEQEASTAQVDDVLRAIQTTVPTSQTMSLPQKVLVQPLVTNKMVAYPISRRPCLPVQQVQSRSQYIVIVLTG</sequence>
<proteinExistence type="predicted"/>
<gene>
    <name evidence="1" type="ORF">CVT25_003653</name>
</gene>
<protein>
    <submittedName>
        <fullName evidence="1">Uncharacterized protein</fullName>
    </submittedName>
</protein>
<keyword evidence="2" id="KW-1185">Reference proteome</keyword>
<evidence type="ECO:0000313" key="2">
    <source>
        <dbReference type="Proteomes" id="UP000283269"/>
    </source>
</evidence>